<evidence type="ECO:0000259" key="1">
    <source>
        <dbReference type="Pfam" id="PF06983"/>
    </source>
</evidence>
<dbReference type="Gene3D" id="3.10.180.10">
    <property type="entry name" value="2,3-Dihydroxybiphenyl 1,2-Dioxygenase, domain 1"/>
    <property type="match status" value="1"/>
</dbReference>
<protein>
    <recommendedName>
        <fullName evidence="1">PhnB-like domain-containing protein</fullName>
    </recommendedName>
</protein>
<dbReference type="InterPro" id="IPR009725">
    <property type="entry name" value="3_dmu_93_MTrfase"/>
</dbReference>
<dbReference type="InterPro" id="IPR028973">
    <property type="entry name" value="PhnB-like"/>
</dbReference>
<proteinExistence type="predicted"/>
<dbReference type="RefSeq" id="WP_106338905.1">
    <property type="nucleotide sequence ID" value="NZ_PVZS01000026.1"/>
</dbReference>
<accession>A0A2T1HP17</accession>
<dbReference type="PIRSF" id="PIRSF021700">
    <property type="entry name" value="3_dmu_93_MTrfase"/>
    <property type="match status" value="1"/>
</dbReference>
<name>A0A2T1HP17_9HYPH</name>
<feature type="domain" description="PhnB-like" evidence="1">
    <location>
        <begin position="3"/>
        <end position="117"/>
    </location>
</feature>
<dbReference type="SUPFAM" id="SSF54593">
    <property type="entry name" value="Glyoxalase/Bleomycin resistance protein/Dihydroxybiphenyl dioxygenase"/>
    <property type="match status" value="1"/>
</dbReference>
<dbReference type="OrthoDB" id="9806473at2"/>
<dbReference type="InterPro" id="IPR029068">
    <property type="entry name" value="Glyas_Bleomycin-R_OHBP_Dase"/>
</dbReference>
<evidence type="ECO:0000313" key="3">
    <source>
        <dbReference type="Proteomes" id="UP000239772"/>
    </source>
</evidence>
<evidence type="ECO:0000313" key="2">
    <source>
        <dbReference type="EMBL" id="PSC03402.1"/>
    </source>
</evidence>
<gene>
    <name evidence="2" type="ORF">SLNSH_19240</name>
</gene>
<dbReference type="AlphaFoldDB" id="A0A2T1HP17"/>
<dbReference type="Proteomes" id="UP000239772">
    <property type="component" value="Unassembled WGS sequence"/>
</dbReference>
<dbReference type="CDD" id="cd06588">
    <property type="entry name" value="PhnB_like"/>
    <property type="match status" value="1"/>
</dbReference>
<dbReference type="PANTHER" id="PTHR33990:SF2">
    <property type="entry name" value="PHNB-LIKE DOMAIN-CONTAINING PROTEIN"/>
    <property type="match status" value="1"/>
</dbReference>
<dbReference type="Pfam" id="PF06983">
    <property type="entry name" value="3-dmu-9_3-mt"/>
    <property type="match status" value="1"/>
</dbReference>
<dbReference type="EMBL" id="PVZS01000026">
    <property type="protein sequence ID" value="PSC03402.1"/>
    <property type="molecule type" value="Genomic_DNA"/>
</dbReference>
<reference evidence="3" key="1">
    <citation type="submission" date="2018-03" db="EMBL/GenBank/DDBJ databases">
        <authorList>
            <person name="Sun L."/>
            <person name="Liu H."/>
            <person name="Chen W."/>
            <person name="Huang K."/>
            <person name="Liu W."/>
            <person name="Gao X."/>
        </authorList>
    </citation>
    <scope>NUCLEOTIDE SEQUENCE [LARGE SCALE GENOMIC DNA]</scope>
    <source>
        <strain evidence="3">SH9</strain>
    </source>
</reference>
<dbReference type="PANTHER" id="PTHR33990">
    <property type="entry name" value="PROTEIN YJDN-RELATED"/>
    <property type="match status" value="1"/>
</dbReference>
<sequence>MTAISHCLWFDGEAEEAARFYVSIVPNSRIDHVIPAMVDTPHVKLGEVLLVEFTLAGQPYAALNGGPEFKFTPAVSVFLRCDSQAEIDRVWDALADGGQPMACGWITDRYGLAWQVVPNDITDMLKDKDPAKSRRVMEAVMTMVKLDGPTLRRAYAGADA</sequence>
<keyword evidence="3" id="KW-1185">Reference proteome</keyword>
<comment type="caution">
    <text evidence="2">The sequence shown here is derived from an EMBL/GenBank/DDBJ whole genome shotgun (WGS) entry which is preliminary data.</text>
</comment>
<organism evidence="2 3">
    <name type="scientific">Alsobacter soli</name>
    <dbReference type="NCBI Taxonomy" id="2109933"/>
    <lineage>
        <taxon>Bacteria</taxon>
        <taxon>Pseudomonadati</taxon>
        <taxon>Pseudomonadota</taxon>
        <taxon>Alphaproteobacteria</taxon>
        <taxon>Hyphomicrobiales</taxon>
        <taxon>Alsobacteraceae</taxon>
        <taxon>Alsobacter</taxon>
    </lineage>
</organism>